<dbReference type="SUPFAM" id="SSF101936">
    <property type="entry name" value="DNA-binding pseudobarrel domain"/>
    <property type="match status" value="1"/>
</dbReference>
<name>A0ABQ9L2M6_HEVBR</name>
<keyword evidence="5" id="KW-0539">Nucleus</keyword>
<evidence type="ECO:0000313" key="7">
    <source>
        <dbReference type="EMBL" id="KAJ9158949.1"/>
    </source>
</evidence>
<organism evidence="7 8">
    <name type="scientific">Hevea brasiliensis</name>
    <name type="common">Para rubber tree</name>
    <name type="synonym">Siphonia brasiliensis</name>
    <dbReference type="NCBI Taxonomy" id="3981"/>
    <lineage>
        <taxon>Eukaryota</taxon>
        <taxon>Viridiplantae</taxon>
        <taxon>Streptophyta</taxon>
        <taxon>Embryophyta</taxon>
        <taxon>Tracheophyta</taxon>
        <taxon>Spermatophyta</taxon>
        <taxon>Magnoliopsida</taxon>
        <taxon>eudicotyledons</taxon>
        <taxon>Gunneridae</taxon>
        <taxon>Pentapetalae</taxon>
        <taxon>rosids</taxon>
        <taxon>fabids</taxon>
        <taxon>Malpighiales</taxon>
        <taxon>Euphorbiaceae</taxon>
        <taxon>Crotonoideae</taxon>
        <taxon>Micrandreae</taxon>
        <taxon>Hevea</taxon>
    </lineage>
</organism>
<dbReference type="Gene3D" id="2.40.330.10">
    <property type="entry name" value="DNA-binding pseudobarrel domain"/>
    <property type="match status" value="1"/>
</dbReference>
<keyword evidence="3" id="KW-0238">DNA-binding</keyword>
<reference evidence="7" key="1">
    <citation type="journal article" date="2023" name="Plant Biotechnol. J.">
        <title>Chromosome-level wild Hevea brasiliensis genome provides new tools for genomic-assisted breeding and valuable loci to elevate rubber yield.</title>
        <authorList>
            <person name="Cheng H."/>
            <person name="Song X."/>
            <person name="Hu Y."/>
            <person name="Wu T."/>
            <person name="Yang Q."/>
            <person name="An Z."/>
            <person name="Feng S."/>
            <person name="Deng Z."/>
            <person name="Wu W."/>
            <person name="Zeng X."/>
            <person name="Tu M."/>
            <person name="Wang X."/>
            <person name="Huang H."/>
        </authorList>
    </citation>
    <scope>NUCLEOTIDE SEQUENCE</scope>
    <source>
        <strain evidence="7">MT/VB/25A 57/8</strain>
    </source>
</reference>
<evidence type="ECO:0000259" key="6">
    <source>
        <dbReference type="Pfam" id="PF02362"/>
    </source>
</evidence>
<sequence>MAILITKVLTKADIESCLSFPTSSIGPVPFQEGHSMDMNVHDQSGQEWIFPCTIQRNDTVGRVLSVGWDEFARRKNLAVNDKVIFLEETIENQAPGTCRIKIQVKRKIRLFGNDIWADV</sequence>
<dbReference type="CDD" id="cd10017">
    <property type="entry name" value="B3_DNA"/>
    <property type="match status" value="1"/>
</dbReference>
<evidence type="ECO:0000256" key="4">
    <source>
        <dbReference type="ARBA" id="ARBA00023163"/>
    </source>
</evidence>
<comment type="subcellular location">
    <subcellularLocation>
        <location evidence="1">Nucleus</location>
    </subcellularLocation>
</comment>
<proteinExistence type="predicted"/>
<dbReference type="EMBL" id="JARPOI010000014">
    <property type="protein sequence ID" value="KAJ9158949.1"/>
    <property type="molecule type" value="Genomic_DNA"/>
</dbReference>
<accession>A0ABQ9L2M6</accession>
<evidence type="ECO:0000256" key="1">
    <source>
        <dbReference type="ARBA" id="ARBA00004123"/>
    </source>
</evidence>
<keyword evidence="2" id="KW-0805">Transcription regulation</keyword>
<protein>
    <recommendedName>
        <fullName evidence="6">TF-B3 domain-containing protein</fullName>
    </recommendedName>
</protein>
<comment type="caution">
    <text evidence="7">The sequence shown here is derived from an EMBL/GenBank/DDBJ whole genome shotgun (WGS) entry which is preliminary data.</text>
</comment>
<feature type="domain" description="TF-B3" evidence="6">
    <location>
        <begin position="7"/>
        <end position="89"/>
    </location>
</feature>
<dbReference type="Proteomes" id="UP001174677">
    <property type="component" value="Chromosome 14"/>
</dbReference>
<dbReference type="Pfam" id="PF02362">
    <property type="entry name" value="B3"/>
    <property type="match status" value="1"/>
</dbReference>
<evidence type="ECO:0000256" key="5">
    <source>
        <dbReference type="ARBA" id="ARBA00023242"/>
    </source>
</evidence>
<evidence type="ECO:0000313" key="8">
    <source>
        <dbReference type="Proteomes" id="UP001174677"/>
    </source>
</evidence>
<dbReference type="InterPro" id="IPR003340">
    <property type="entry name" value="B3_DNA-bd"/>
</dbReference>
<gene>
    <name evidence="7" type="ORF">P3X46_024490</name>
</gene>
<evidence type="ECO:0000256" key="2">
    <source>
        <dbReference type="ARBA" id="ARBA00023015"/>
    </source>
</evidence>
<dbReference type="InterPro" id="IPR015300">
    <property type="entry name" value="DNA-bd_pseudobarrel_sf"/>
</dbReference>
<keyword evidence="8" id="KW-1185">Reference proteome</keyword>
<evidence type="ECO:0000256" key="3">
    <source>
        <dbReference type="ARBA" id="ARBA00023125"/>
    </source>
</evidence>
<keyword evidence="4" id="KW-0804">Transcription</keyword>